<evidence type="ECO:0000313" key="6">
    <source>
        <dbReference type="Proteomes" id="UP000023435"/>
    </source>
</evidence>
<comment type="caution">
    <text evidence="5">The sequence shown here is derived from an EMBL/GenBank/DDBJ whole genome shotgun (WGS) entry which is preliminary data.</text>
</comment>
<comment type="similarity">
    <text evidence="2">Belongs to the polysaccharide lyase 1 family.</text>
</comment>
<dbReference type="InterPro" id="IPR002022">
    <property type="entry name" value="Pec_lyase"/>
</dbReference>
<dbReference type="InterPro" id="IPR011050">
    <property type="entry name" value="Pectin_lyase_fold/virulence"/>
</dbReference>
<keyword evidence="3" id="KW-1133">Transmembrane helix</keyword>
<feature type="transmembrane region" description="Helical" evidence="3">
    <location>
        <begin position="37"/>
        <end position="60"/>
    </location>
</feature>
<dbReference type="Gene3D" id="2.160.20.10">
    <property type="entry name" value="Single-stranded right-handed beta-helix, Pectin lyase-like"/>
    <property type="match status" value="1"/>
</dbReference>
<evidence type="ECO:0000313" key="5">
    <source>
        <dbReference type="EMBL" id="KWS04019.1"/>
    </source>
</evidence>
<dbReference type="PANTHER" id="PTHR31683:SF18">
    <property type="entry name" value="PECTATE LYASE 21-RELATED"/>
    <property type="match status" value="1"/>
</dbReference>
<dbReference type="GO" id="GO:0030570">
    <property type="term" value="F:pectate lyase activity"/>
    <property type="evidence" value="ECO:0007669"/>
    <property type="project" value="UniProtKB-EC"/>
</dbReference>
<dbReference type="EMBL" id="JAJA02000001">
    <property type="protein sequence ID" value="KWS04019.1"/>
    <property type="molecule type" value="Genomic_DNA"/>
</dbReference>
<gene>
    <name evidence="5" type="ORF">AZ78_1568</name>
</gene>
<keyword evidence="3" id="KW-0812">Transmembrane</keyword>
<proteinExistence type="inferred from homology"/>
<evidence type="ECO:0000256" key="2">
    <source>
        <dbReference type="RuleBase" id="RU361173"/>
    </source>
</evidence>
<keyword evidence="6" id="KW-1185">Reference proteome</keyword>
<reference evidence="5 6" key="1">
    <citation type="journal article" date="2014" name="Genome Announc.">
        <title>Draft Genome Sequence of Lysobacter capsici AZ78, a Bacterium Antagonistic to Plant-Pathogenic Oomycetes.</title>
        <authorList>
            <person name="Puopolo G."/>
            <person name="Sonego P."/>
            <person name="Engelen K."/>
            <person name="Pertot I."/>
        </authorList>
    </citation>
    <scope>NUCLEOTIDE SEQUENCE [LARGE SCALE GENOMIC DNA]</scope>
    <source>
        <strain evidence="5 6">AZ78</strain>
    </source>
</reference>
<dbReference type="AlphaFoldDB" id="A0A108U7M5"/>
<dbReference type="InterPro" id="IPR012334">
    <property type="entry name" value="Pectin_lyas_fold"/>
</dbReference>
<dbReference type="SUPFAM" id="SSF51126">
    <property type="entry name" value="Pectin lyase-like"/>
    <property type="match status" value="1"/>
</dbReference>
<keyword evidence="2" id="KW-0964">Secreted</keyword>
<keyword evidence="2" id="KW-0624">Polysaccharide degradation</keyword>
<dbReference type="InterPro" id="IPR045032">
    <property type="entry name" value="PEL"/>
</dbReference>
<dbReference type="Pfam" id="PF00544">
    <property type="entry name" value="Pectate_lyase_4"/>
    <property type="match status" value="2"/>
</dbReference>
<keyword evidence="3" id="KW-0472">Membrane</keyword>
<comment type="subcellular location">
    <subcellularLocation>
        <location evidence="2">Secreted</location>
    </subcellularLocation>
</comment>
<dbReference type="SMART" id="SM00656">
    <property type="entry name" value="Amb_all"/>
    <property type="match status" value="1"/>
</dbReference>
<dbReference type="Proteomes" id="UP000023435">
    <property type="component" value="Unassembled WGS sequence"/>
</dbReference>
<dbReference type="GO" id="GO:0005576">
    <property type="term" value="C:extracellular region"/>
    <property type="evidence" value="ECO:0007669"/>
    <property type="project" value="UniProtKB-SubCell"/>
</dbReference>
<name>A0A108U7M5_9GAMM</name>
<feature type="domain" description="Pectate lyase" evidence="4">
    <location>
        <begin position="111"/>
        <end position="364"/>
    </location>
</feature>
<keyword evidence="1 2" id="KW-0456">Lyase</keyword>
<sequence>MQTVANRRSLQIARAVVSAPSPRFHHQAQQRRRRDRCLIAALILGVASLMPAAAAGISMYNIEGYAAASVTGGGYIAETDARYRRVTTPAGFIAALRAARTSSSAPVKVIEIANDLDMGWNEVDDAARADGLLRQNKAPKKHPSLIASGVSLLDVTNFNGLTIYSRNGSTLRHVELNIKSGTNLVLRNLRFDELWEWDEGTRGDYDSNDWDFVTLGDGGGVTSGIWIDHCSFSKAYDGVVDIKKGANNITVSWIETAPPPSGPGSFVARQFDYLEANRSANAMYDFLRGFFTRQQIVDISLPQKKGHLIGSNDLEGLSSYTVTLHHNHYRDLQDRMPRLRGGDVHAYNLYVDSSNARIMKATRDAIVQANPALRSKVEGSSPTYKFDVVLNGSVSTEGGAVQVERSLFWGVFTPLRNNQTDPNDSRYTGAIRAFGVRHVLFASDTQYMPVSSQQATFLDRGIIWASWEGDSGAAGSTLGPAQAAQVPFVWRNGVPSYPMTMHRIDELGALRASMGAGKLSMTAEQWMRVVN</sequence>
<evidence type="ECO:0000256" key="1">
    <source>
        <dbReference type="ARBA" id="ARBA00023239"/>
    </source>
</evidence>
<dbReference type="EC" id="4.2.2.2" evidence="5"/>
<dbReference type="PANTHER" id="PTHR31683">
    <property type="entry name" value="PECTATE LYASE 18-RELATED"/>
    <property type="match status" value="1"/>
</dbReference>
<organism evidence="5 6">
    <name type="scientific">Lysobacter capsici AZ78</name>
    <dbReference type="NCBI Taxonomy" id="1444315"/>
    <lineage>
        <taxon>Bacteria</taxon>
        <taxon>Pseudomonadati</taxon>
        <taxon>Pseudomonadota</taxon>
        <taxon>Gammaproteobacteria</taxon>
        <taxon>Lysobacterales</taxon>
        <taxon>Lysobacteraceae</taxon>
        <taxon>Lysobacter</taxon>
    </lineage>
</organism>
<dbReference type="GO" id="GO:0000272">
    <property type="term" value="P:polysaccharide catabolic process"/>
    <property type="evidence" value="ECO:0007669"/>
    <property type="project" value="UniProtKB-KW"/>
</dbReference>
<evidence type="ECO:0000259" key="4">
    <source>
        <dbReference type="SMART" id="SM00656"/>
    </source>
</evidence>
<keyword evidence="2" id="KW-0119">Carbohydrate metabolism</keyword>
<protein>
    <submittedName>
        <fullName evidence="5">Pectate lyase</fullName>
        <ecNumber evidence="5">4.2.2.2</ecNumber>
    </submittedName>
</protein>
<accession>A0A108U7M5</accession>
<evidence type="ECO:0000256" key="3">
    <source>
        <dbReference type="SAM" id="Phobius"/>
    </source>
</evidence>